<feature type="compositionally biased region" description="Basic and acidic residues" evidence="1">
    <location>
        <begin position="73"/>
        <end position="83"/>
    </location>
</feature>
<evidence type="ECO:0000313" key="2">
    <source>
        <dbReference type="EMBL" id="EKX40682.1"/>
    </source>
</evidence>
<evidence type="ECO:0000313" key="4">
    <source>
        <dbReference type="Proteomes" id="UP000011087"/>
    </source>
</evidence>
<keyword evidence="4" id="KW-1185">Reference proteome</keyword>
<feature type="region of interest" description="Disordered" evidence="1">
    <location>
        <begin position="1"/>
        <end position="91"/>
    </location>
</feature>
<evidence type="ECO:0000313" key="3">
    <source>
        <dbReference type="EnsemblProtists" id="EKX40682"/>
    </source>
</evidence>
<evidence type="ECO:0000256" key="1">
    <source>
        <dbReference type="SAM" id="MobiDB-lite"/>
    </source>
</evidence>
<gene>
    <name evidence="2" type="ORF">GUITHDRAFT_142556</name>
</gene>
<dbReference type="KEGG" id="gtt:GUITHDRAFT_142556"/>
<dbReference type="EnsemblProtists" id="EKX40682">
    <property type="protein sequence ID" value="EKX40682"/>
    <property type="gene ID" value="GUITHDRAFT_142556"/>
</dbReference>
<evidence type="ECO:0008006" key="5">
    <source>
        <dbReference type="Google" id="ProtNLM"/>
    </source>
</evidence>
<accession>L1IX44</accession>
<name>L1IX44_GUITC</name>
<feature type="compositionally biased region" description="Polar residues" evidence="1">
    <location>
        <begin position="11"/>
        <end position="23"/>
    </location>
</feature>
<dbReference type="GeneID" id="17297333"/>
<reference evidence="3" key="3">
    <citation type="submission" date="2015-06" db="UniProtKB">
        <authorList>
            <consortium name="EnsemblProtists"/>
        </authorList>
    </citation>
    <scope>IDENTIFICATION</scope>
</reference>
<dbReference type="HOGENOM" id="CLU_1274386_0_0_1"/>
<dbReference type="RefSeq" id="XP_005827662.1">
    <property type="nucleotide sequence ID" value="XM_005827605.1"/>
</dbReference>
<reference evidence="2 4" key="1">
    <citation type="journal article" date="2012" name="Nature">
        <title>Algal genomes reveal evolutionary mosaicism and the fate of nucleomorphs.</title>
        <authorList>
            <consortium name="DOE Joint Genome Institute"/>
            <person name="Curtis B.A."/>
            <person name="Tanifuji G."/>
            <person name="Burki F."/>
            <person name="Gruber A."/>
            <person name="Irimia M."/>
            <person name="Maruyama S."/>
            <person name="Arias M.C."/>
            <person name="Ball S.G."/>
            <person name="Gile G.H."/>
            <person name="Hirakawa Y."/>
            <person name="Hopkins J.F."/>
            <person name="Kuo A."/>
            <person name="Rensing S.A."/>
            <person name="Schmutz J."/>
            <person name="Symeonidi A."/>
            <person name="Elias M."/>
            <person name="Eveleigh R.J."/>
            <person name="Herman E.K."/>
            <person name="Klute M.J."/>
            <person name="Nakayama T."/>
            <person name="Obornik M."/>
            <person name="Reyes-Prieto A."/>
            <person name="Armbrust E.V."/>
            <person name="Aves S.J."/>
            <person name="Beiko R.G."/>
            <person name="Coutinho P."/>
            <person name="Dacks J.B."/>
            <person name="Durnford D.G."/>
            <person name="Fast N.M."/>
            <person name="Green B.R."/>
            <person name="Grisdale C.J."/>
            <person name="Hempel F."/>
            <person name="Henrissat B."/>
            <person name="Hoppner M.P."/>
            <person name="Ishida K."/>
            <person name="Kim E."/>
            <person name="Koreny L."/>
            <person name="Kroth P.G."/>
            <person name="Liu Y."/>
            <person name="Malik S.B."/>
            <person name="Maier U.G."/>
            <person name="McRose D."/>
            <person name="Mock T."/>
            <person name="Neilson J.A."/>
            <person name="Onodera N.T."/>
            <person name="Poole A.M."/>
            <person name="Pritham E.J."/>
            <person name="Richards T.A."/>
            <person name="Rocap G."/>
            <person name="Roy S.W."/>
            <person name="Sarai C."/>
            <person name="Schaack S."/>
            <person name="Shirato S."/>
            <person name="Slamovits C.H."/>
            <person name="Spencer D.F."/>
            <person name="Suzuki S."/>
            <person name="Worden A.Z."/>
            <person name="Zauner S."/>
            <person name="Barry K."/>
            <person name="Bell C."/>
            <person name="Bharti A.K."/>
            <person name="Crow J.A."/>
            <person name="Grimwood J."/>
            <person name="Kramer R."/>
            <person name="Lindquist E."/>
            <person name="Lucas S."/>
            <person name="Salamov A."/>
            <person name="McFadden G.I."/>
            <person name="Lane C.E."/>
            <person name="Keeling P.J."/>
            <person name="Gray M.W."/>
            <person name="Grigoriev I.V."/>
            <person name="Archibald J.M."/>
        </authorList>
    </citation>
    <scope>NUCLEOTIDE SEQUENCE</scope>
    <source>
        <strain evidence="2 4">CCMP2712</strain>
    </source>
</reference>
<proteinExistence type="predicted"/>
<dbReference type="AlphaFoldDB" id="L1IX44"/>
<dbReference type="EMBL" id="JH993029">
    <property type="protein sequence ID" value="EKX40682.1"/>
    <property type="molecule type" value="Genomic_DNA"/>
</dbReference>
<dbReference type="Proteomes" id="UP000011087">
    <property type="component" value="Unassembled WGS sequence"/>
</dbReference>
<feature type="compositionally biased region" description="Basic and acidic residues" evidence="1">
    <location>
        <begin position="1"/>
        <end position="10"/>
    </location>
</feature>
<protein>
    <recommendedName>
        <fullName evidence="5">EF-hand domain-containing protein</fullName>
    </recommendedName>
</protein>
<organism evidence="2">
    <name type="scientific">Guillardia theta (strain CCMP2712)</name>
    <name type="common">Cryptophyte</name>
    <dbReference type="NCBI Taxonomy" id="905079"/>
    <lineage>
        <taxon>Eukaryota</taxon>
        <taxon>Cryptophyceae</taxon>
        <taxon>Pyrenomonadales</taxon>
        <taxon>Geminigeraceae</taxon>
        <taxon>Guillardia</taxon>
    </lineage>
</organism>
<feature type="compositionally biased region" description="Basic and acidic residues" evidence="1">
    <location>
        <begin position="56"/>
        <end position="66"/>
    </location>
</feature>
<reference evidence="4" key="2">
    <citation type="submission" date="2012-11" db="EMBL/GenBank/DDBJ databases">
        <authorList>
            <person name="Kuo A."/>
            <person name="Curtis B.A."/>
            <person name="Tanifuji G."/>
            <person name="Burki F."/>
            <person name="Gruber A."/>
            <person name="Irimia M."/>
            <person name="Maruyama S."/>
            <person name="Arias M.C."/>
            <person name="Ball S.G."/>
            <person name="Gile G.H."/>
            <person name="Hirakawa Y."/>
            <person name="Hopkins J.F."/>
            <person name="Rensing S.A."/>
            <person name="Schmutz J."/>
            <person name="Symeonidi A."/>
            <person name="Elias M."/>
            <person name="Eveleigh R.J."/>
            <person name="Herman E.K."/>
            <person name="Klute M.J."/>
            <person name="Nakayama T."/>
            <person name="Obornik M."/>
            <person name="Reyes-Prieto A."/>
            <person name="Armbrust E.V."/>
            <person name="Aves S.J."/>
            <person name="Beiko R.G."/>
            <person name="Coutinho P."/>
            <person name="Dacks J.B."/>
            <person name="Durnford D.G."/>
            <person name="Fast N.M."/>
            <person name="Green B.R."/>
            <person name="Grisdale C."/>
            <person name="Hempe F."/>
            <person name="Henrissat B."/>
            <person name="Hoppner M.P."/>
            <person name="Ishida K.-I."/>
            <person name="Kim E."/>
            <person name="Koreny L."/>
            <person name="Kroth P.G."/>
            <person name="Liu Y."/>
            <person name="Malik S.-B."/>
            <person name="Maier U.G."/>
            <person name="McRose D."/>
            <person name="Mock T."/>
            <person name="Neilson J.A."/>
            <person name="Onodera N.T."/>
            <person name="Poole A.M."/>
            <person name="Pritham E.J."/>
            <person name="Richards T.A."/>
            <person name="Rocap G."/>
            <person name="Roy S.W."/>
            <person name="Sarai C."/>
            <person name="Schaack S."/>
            <person name="Shirato S."/>
            <person name="Slamovits C.H."/>
            <person name="Spencer D.F."/>
            <person name="Suzuki S."/>
            <person name="Worden A.Z."/>
            <person name="Zauner S."/>
            <person name="Barry K."/>
            <person name="Bell C."/>
            <person name="Bharti A.K."/>
            <person name="Crow J.A."/>
            <person name="Grimwood J."/>
            <person name="Kramer R."/>
            <person name="Lindquist E."/>
            <person name="Lucas S."/>
            <person name="Salamov A."/>
            <person name="McFadden G.I."/>
            <person name="Lane C.E."/>
            <person name="Keeling P.J."/>
            <person name="Gray M.W."/>
            <person name="Grigoriev I.V."/>
            <person name="Archibald J.M."/>
        </authorList>
    </citation>
    <scope>NUCLEOTIDE SEQUENCE</scope>
    <source>
        <strain evidence="4">CCMP2712</strain>
    </source>
</reference>
<dbReference type="PaxDb" id="55529-EKX40682"/>
<sequence>MPGARRERTSTGRTNGQKMTTTLEGKREEAEKRESRPRAKSVLEGRMAGVVQAELSVKEGREERAGTRRSRSHATELAEEQKSQSHVMPGWNKWRQGGLRDCVKAAKACDSRGEGLLGIEELKKMATMMGASSREAQLLLDSCPSIELPGTGKRVVTYQSLFRYLWPNSARAGSEDAGNARREPKYLFNPHLKSGILNDVRETTLDEIGEKRSCEVF</sequence>
<feature type="compositionally biased region" description="Basic and acidic residues" evidence="1">
    <location>
        <begin position="24"/>
        <end position="43"/>
    </location>
</feature>